<protein>
    <submittedName>
        <fullName evidence="1">Uncharacterized protein</fullName>
    </submittedName>
</protein>
<sequence length="122" mass="13253">MPEPQRVDGGSTQVEDSVSSFILESMNRDHGSRKIKAIRLCTSSLNKSSRVWGHNSFYGLLKVLDVGLKGPLGPKSTIQDLPLSSGEVNCLYGPGPTSMLPGHIGKYWELALFFGPLDPLKP</sequence>
<evidence type="ECO:0000313" key="2">
    <source>
        <dbReference type="Proteomes" id="UP000765509"/>
    </source>
</evidence>
<comment type="caution">
    <text evidence="1">The sequence shown here is derived from an EMBL/GenBank/DDBJ whole genome shotgun (WGS) entry which is preliminary data.</text>
</comment>
<dbReference type="AlphaFoldDB" id="A0A9Q3I986"/>
<reference evidence="1" key="1">
    <citation type="submission" date="2021-03" db="EMBL/GenBank/DDBJ databases">
        <title>Draft genome sequence of rust myrtle Austropuccinia psidii MF-1, a brazilian biotype.</title>
        <authorList>
            <person name="Quecine M.C."/>
            <person name="Pachon D.M.R."/>
            <person name="Bonatelli M.L."/>
            <person name="Correr F.H."/>
            <person name="Franceschini L.M."/>
            <person name="Leite T.F."/>
            <person name="Margarido G.R.A."/>
            <person name="Almeida C.A."/>
            <person name="Ferrarezi J.A."/>
            <person name="Labate C.A."/>
        </authorList>
    </citation>
    <scope>NUCLEOTIDE SEQUENCE</scope>
    <source>
        <strain evidence="1">MF-1</strain>
    </source>
</reference>
<dbReference type="Proteomes" id="UP000765509">
    <property type="component" value="Unassembled WGS sequence"/>
</dbReference>
<evidence type="ECO:0000313" key="1">
    <source>
        <dbReference type="EMBL" id="MBW0530469.1"/>
    </source>
</evidence>
<dbReference type="EMBL" id="AVOT02036028">
    <property type="protein sequence ID" value="MBW0530469.1"/>
    <property type="molecule type" value="Genomic_DNA"/>
</dbReference>
<keyword evidence="2" id="KW-1185">Reference proteome</keyword>
<name>A0A9Q3I986_9BASI</name>
<accession>A0A9Q3I986</accession>
<gene>
    <name evidence="1" type="ORF">O181_070184</name>
</gene>
<proteinExistence type="predicted"/>
<organism evidence="1 2">
    <name type="scientific">Austropuccinia psidii MF-1</name>
    <dbReference type="NCBI Taxonomy" id="1389203"/>
    <lineage>
        <taxon>Eukaryota</taxon>
        <taxon>Fungi</taxon>
        <taxon>Dikarya</taxon>
        <taxon>Basidiomycota</taxon>
        <taxon>Pucciniomycotina</taxon>
        <taxon>Pucciniomycetes</taxon>
        <taxon>Pucciniales</taxon>
        <taxon>Sphaerophragmiaceae</taxon>
        <taxon>Austropuccinia</taxon>
    </lineage>
</organism>